<evidence type="ECO:0000256" key="8">
    <source>
        <dbReference type="ARBA" id="ARBA00038436"/>
    </source>
</evidence>
<feature type="transmembrane region" description="Helical" evidence="9">
    <location>
        <begin position="91"/>
        <end position="112"/>
    </location>
</feature>
<evidence type="ECO:0000256" key="1">
    <source>
        <dbReference type="ARBA" id="ARBA00004429"/>
    </source>
</evidence>
<feature type="transmembrane region" description="Helical" evidence="9">
    <location>
        <begin position="12"/>
        <end position="36"/>
    </location>
</feature>
<comment type="subcellular location">
    <subcellularLocation>
        <location evidence="1 9">Cell inner membrane</location>
        <topology evidence="1 9">Multi-pass membrane protein</topology>
    </subcellularLocation>
</comment>
<dbReference type="InterPro" id="IPR055348">
    <property type="entry name" value="DctQ"/>
</dbReference>
<feature type="transmembrane region" description="Helical" evidence="9">
    <location>
        <begin position="132"/>
        <end position="149"/>
    </location>
</feature>
<keyword evidence="4 9" id="KW-0997">Cell inner membrane</keyword>
<keyword evidence="5 9" id="KW-0812">Transmembrane</keyword>
<keyword evidence="7 9" id="KW-0472">Membrane</keyword>
<evidence type="ECO:0000313" key="12">
    <source>
        <dbReference type="Proteomes" id="UP001595729"/>
    </source>
</evidence>
<dbReference type="Pfam" id="PF04290">
    <property type="entry name" value="DctQ"/>
    <property type="match status" value="1"/>
</dbReference>
<dbReference type="PANTHER" id="PTHR35011:SF2">
    <property type="entry name" value="2,3-DIKETO-L-GULONATE TRAP TRANSPORTER SMALL PERMEASE PROTEIN YIAM"/>
    <property type="match status" value="1"/>
</dbReference>
<sequence length="177" mass="18844">MSPAQHGLVDRVIAAVCQAILWLTTTVIFLILSANTLLRYSTGSSLQWANEVPELLFPWLVMSGVVLAAQHGSHIATTFLMESLPPAARRWLSAAGWLVVTALYGTLAKATYSLLEIVHDEKSAILQVPSSVTYGCVMGAMTLLALLALRSAWRSAWYGPQAPANVDPAAAPSAAQG</sequence>
<gene>
    <name evidence="11" type="ORF">ACFOPI_18700</name>
</gene>
<comment type="subunit">
    <text evidence="9">The complex comprises the extracytoplasmic solute receptor protein and the two transmembrane proteins.</text>
</comment>
<evidence type="ECO:0000256" key="2">
    <source>
        <dbReference type="ARBA" id="ARBA00022448"/>
    </source>
</evidence>
<evidence type="ECO:0000256" key="5">
    <source>
        <dbReference type="ARBA" id="ARBA00022692"/>
    </source>
</evidence>
<evidence type="ECO:0000313" key="11">
    <source>
        <dbReference type="EMBL" id="MFC3685638.1"/>
    </source>
</evidence>
<name>A0ABV7W735_9BURK</name>
<feature type="domain" description="Tripartite ATP-independent periplasmic transporters DctQ component" evidence="10">
    <location>
        <begin position="28"/>
        <end position="155"/>
    </location>
</feature>
<dbReference type="Proteomes" id="UP001595729">
    <property type="component" value="Unassembled WGS sequence"/>
</dbReference>
<evidence type="ECO:0000259" key="10">
    <source>
        <dbReference type="Pfam" id="PF04290"/>
    </source>
</evidence>
<comment type="caution">
    <text evidence="11">The sequence shown here is derived from an EMBL/GenBank/DDBJ whole genome shotgun (WGS) entry which is preliminary data.</text>
</comment>
<protein>
    <recommendedName>
        <fullName evidence="9">TRAP transporter small permease protein</fullName>
    </recommendedName>
</protein>
<dbReference type="InterPro" id="IPR007387">
    <property type="entry name" value="TRAP_DctQ"/>
</dbReference>
<comment type="similarity">
    <text evidence="8 9">Belongs to the TRAP transporter small permease family.</text>
</comment>
<comment type="function">
    <text evidence="9">Part of the tripartite ATP-independent periplasmic (TRAP) transport system.</text>
</comment>
<reference evidence="12" key="1">
    <citation type="journal article" date="2019" name="Int. J. Syst. Evol. Microbiol.">
        <title>The Global Catalogue of Microorganisms (GCM) 10K type strain sequencing project: providing services to taxonomists for standard genome sequencing and annotation.</title>
        <authorList>
            <consortium name="The Broad Institute Genomics Platform"/>
            <consortium name="The Broad Institute Genome Sequencing Center for Infectious Disease"/>
            <person name="Wu L."/>
            <person name="Ma J."/>
        </authorList>
    </citation>
    <scope>NUCLEOTIDE SEQUENCE [LARGE SCALE GENOMIC DNA]</scope>
    <source>
        <strain evidence="12">KCTC 42501</strain>
    </source>
</reference>
<keyword evidence="12" id="KW-1185">Reference proteome</keyword>
<dbReference type="PANTHER" id="PTHR35011">
    <property type="entry name" value="2,3-DIKETO-L-GULONATE TRAP TRANSPORTER SMALL PERMEASE PROTEIN YIAM"/>
    <property type="match status" value="1"/>
</dbReference>
<evidence type="ECO:0000256" key="4">
    <source>
        <dbReference type="ARBA" id="ARBA00022519"/>
    </source>
</evidence>
<keyword evidence="2 9" id="KW-0813">Transport</keyword>
<keyword evidence="6 9" id="KW-1133">Transmembrane helix</keyword>
<evidence type="ECO:0000256" key="3">
    <source>
        <dbReference type="ARBA" id="ARBA00022475"/>
    </source>
</evidence>
<dbReference type="EMBL" id="JBHRXX010000007">
    <property type="protein sequence ID" value="MFC3685638.1"/>
    <property type="molecule type" value="Genomic_DNA"/>
</dbReference>
<accession>A0ABV7W735</accession>
<keyword evidence="3" id="KW-1003">Cell membrane</keyword>
<organism evidence="11 12">
    <name type="scientific">Hydrogenophaga luteola</name>
    <dbReference type="NCBI Taxonomy" id="1591122"/>
    <lineage>
        <taxon>Bacteria</taxon>
        <taxon>Pseudomonadati</taxon>
        <taxon>Pseudomonadota</taxon>
        <taxon>Betaproteobacteria</taxon>
        <taxon>Burkholderiales</taxon>
        <taxon>Comamonadaceae</taxon>
        <taxon>Hydrogenophaga</taxon>
    </lineage>
</organism>
<evidence type="ECO:0000256" key="9">
    <source>
        <dbReference type="RuleBase" id="RU369079"/>
    </source>
</evidence>
<dbReference type="RefSeq" id="WP_382177170.1">
    <property type="nucleotide sequence ID" value="NZ_JBHRXX010000007.1"/>
</dbReference>
<feature type="transmembrane region" description="Helical" evidence="9">
    <location>
        <begin position="56"/>
        <end position="79"/>
    </location>
</feature>
<evidence type="ECO:0000256" key="7">
    <source>
        <dbReference type="ARBA" id="ARBA00023136"/>
    </source>
</evidence>
<evidence type="ECO:0000256" key="6">
    <source>
        <dbReference type="ARBA" id="ARBA00022989"/>
    </source>
</evidence>
<proteinExistence type="inferred from homology"/>